<evidence type="ECO:0000256" key="5">
    <source>
        <dbReference type="ARBA" id="ARBA00023315"/>
    </source>
</evidence>
<comment type="similarity">
    <text evidence="1">Belongs to the FemABX family.</text>
</comment>
<gene>
    <name evidence="8" type="ORF">GCM10007359_13460</name>
</gene>
<dbReference type="GO" id="GO:0071555">
    <property type="term" value="P:cell wall organization"/>
    <property type="evidence" value="ECO:0007669"/>
    <property type="project" value="UniProtKB-KW"/>
</dbReference>
<dbReference type="EMBL" id="BMDC01000002">
    <property type="protein sequence ID" value="GGH62830.1"/>
    <property type="molecule type" value="Genomic_DNA"/>
</dbReference>
<name>A0A917MTK4_9MICC</name>
<dbReference type="PANTHER" id="PTHR36174:SF1">
    <property type="entry name" value="LIPID II:GLYCINE GLYCYLTRANSFERASE"/>
    <property type="match status" value="1"/>
</dbReference>
<dbReference type="RefSeq" id="WP_188359604.1">
    <property type="nucleotide sequence ID" value="NZ_BMDC01000002.1"/>
</dbReference>
<evidence type="ECO:0000256" key="2">
    <source>
        <dbReference type="ARBA" id="ARBA00022679"/>
    </source>
</evidence>
<proteinExistence type="inferred from homology"/>
<keyword evidence="5" id="KW-0012">Acyltransferase</keyword>
<evidence type="ECO:0000313" key="8">
    <source>
        <dbReference type="EMBL" id="GGH62830.1"/>
    </source>
</evidence>
<keyword evidence="6" id="KW-0961">Cell wall biogenesis/degradation</keyword>
<dbReference type="InterPro" id="IPR038740">
    <property type="entry name" value="BioF2-like_GNAT_dom"/>
</dbReference>
<dbReference type="Pfam" id="PF13480">
    <property type="entry name" value="Acetyltransf_6"/>
    <property type="match status" value="1"/>
</dbReference>
<dbReference type="InterPro" id="IPR016181">
    <property type="entry name" value="Acyl_CoA_acyltransferase"/>
</dbReference>
<keyword evidence="3" id="KW-0133">Cell shape</keyword>
<dbReference type="InterPro" id="IPR050644">
    <property type="entry name" value="PG_Glycine_Bridge_Synth"/>
</dbReference>
<keyword evidence="4" id="KW-0573">Peptidoglycan synthesis</keyword>
<reference evidence="8 9" key="1">
    <citation type="journal article" date="2014" name="Int. J. Syst. Evol. Microbiol.">
        <title>Complete genome sequence of Corynebacterium casei LMG S-19264T (=DSM 44701T), isolated from a smear-ripened cheese.</title>
        <authorList>
            <consortium name="US DOE Joint Genome Institute (JGI-PGF)"/>
            <person name="Walter F."/>
            <person name="Albersmeier A."/>
            <person name="Kalinowski J."/>
            <person name="Ruckert C."/>
        </authorList>
    </citation>
    <scope>NUCLEOTIDE SEQUENCE [LARGE SCALE GENOMIC DNA]</scope>
    <source>
        <strain evidence="8 9">CCM 8669</strain>
    </source>
</reference>
<evidence type="ECO:0000259" key="7">
    <source>
        <dbReference type="Pfam" id="PF13480"/>
    </source>
</evidence>
<dbReference type="Gene3D" id="3.40.630.30">
    <property type="match status" value="1"/>
</dbReference>
<dbReference type="SUPFAM" id="SSF55729">
    <property type="entry name" value="Acyl-CoA N-acyltransferases (Nat)"/>
    <property type="match status" value="2"/>
</dbReference>
<accession>A0A917MTK4</accession>
<dbReference type="PANTHER" id="PTHR36174">
    <property type="entry name" value="LIPID II:GLYCINE GLYCYLTRANSFERASE"/>
    <property type="match status" value="1"/>
</dbReference>
<evidence type="ECO:0000256" key="6">
    <source>
        <dbReference type="ARBA" id="ARBA00023316"/>
    </source>
</evidence>
<dbReference type="InterPro" id="IPR003447">
    <property type="entry name" value="FEMABX"/>
</dbReference>
<keyword evidence="9" id="KW-1185">Reference proteome</keyword>
<feature type="domain" description="BioF2-like acetyltransferase" evidence="7">
    <location>
        <begin position="130"/>
        <end position="257"/>
    </location>
</feature>
<evidence type="ECO:0000256" key="4">
    <source>
        <dbReference type="ARBA" id="ARBA00022984"/>
    </source>
</evidence>
<protein>
    <recommendedName>
        <fullName evidence="7">BioF2-like acetyltransferase domain-containing protein</fullName>
    </recommendedName>
</protein>
<dbReference type="Proteomes" id="UP000600171">
    <property type="component" value="Unassembled WGS sequence"/>
</dbReference>
<sequence>MTNILQSEIWAQFQESNGHKVFRGSGEGWSYLATLEGGKTGRYLYSPYGPVAESAEAFEAAIADMKRVAAENKCWFLRVEPTNPGIWGELSGEAFLRARGFKPSPRQVQPGHTQIIDLEKSEEEILKDMKSTNRNLHRNIHKKGVTFTVSQNPADLDILLKFLDETAGRTGFNRQGDSYLKKVASVLMPADAASLYIAKVEDESIGAAFIYDSDDTRTYAHAAASFEHRKLSAGIPLVTNLILDAKAKGLKYVDLFGIAPNDDPNHEWAGFTKFKKSFGGRSVAYPGTWDLPVDSRLYTAYTGIYAAKSKLPVLKRKLTEVRAKAVPAVKNIASNLRSKVG</sequence>
<dbReference type="GO" id="GO:0008360">
    <property type="term" value="P:regulation of cell shape"/>
    <property type="evidence" value="ECO:0007669"/>
    <property type="project" value="UniProtKB-KW"/>
</dbReference>
<evidence type="ECO:0000256" key="1">
    <source>
        <dbReference type="ARBA" id="ARBA00009943"/>
    </source>
</evidence>
<dbReference type="PROSITE" id="PS51191">
    <property type="entry name" value="FEMABX"/>
    <property type="match status" value="1"/>
</dbReference>
<dbReference type="GO" id="GO:0009252">
    <property type="term" value="P:peptidoglycan biosynthetic process"/>
    <property type="evidence" value="ECO:0007669"/>
    <property type="project" value="UniProtKB-KW"/>
</dbReference>
<dbReference type="AlphaFoldDB" id="A0A917MTK4"/>
<evidence type="ECO:0000313" key="9">
    <source>
        <dbReference type="Proteomes" id="UP000600171"/>
    </source>
</evidence>
<evidence type="ECO:0000256" key="3">
    <source>
        <dbReference type="ARBA" id="ARBA00022960"/>
    </source>
</evidence>
<comment type="caution">
    <text evidence="8">The sequence shown here is derived from an EMBL/GenBank/DDBJ whole genome shotgun (WGS) entry which is preliminary data.</text>
</comment>
<organism evidence="8 9">
    <name type="scientific">Rothia aerolata</name>
    <dbReference type="NCBI Taxonomy" id="1812262"/>
    <lineage>
        <taxon>Bacteria</taxon>
        <taxon>Bacillati</taxon>
        <taxon>Actinomycetota</taxon>
        <taxon>Actinomycetes</taxon>
        <taxon>Micrococcales</taxon>
        <taxon>Micrococcaceae</taxon>
        <taxon>Rothia</taxon>
    </lineage>
</organism>
<keyword evidence="2" id="KW-0808">Transferase</keyword>
<dbReference type="GO" id="GO:0016755">
    <property type="term" value="F:aminoacyltransferase activity"/>
    <property type="evidence" value="ECO:0007669"/>
    <property type="project" value="InterPro"/>
</dbReference>